<protein>
    <submittedName>
        <fullName evidence="2">Uncharacterized protein</fullName>
    </submittedName>
</protein>
<evidence type="ECO:0000313" key="2">
    <source>
        <dbReference type="EMBL" id="CEP22797.1"/>
    </source>
</evidence>
<dbReference type="AlphaFoldDB" id="A0A0H5C4V3"/>
<feature type="region of interest" description="Disordered" evidence="1">
    <location>
        <begin position="96"/>
        <end position="118"/>
    </location>
</feature>
<evidence type="ECO:0000313" key="3">
    <source>
        <dbReference type="Proteomes" id="UP000038830"/>
    </source>
</evidence>
<evidence type="ECO:0000256" key="1">
    <source>
        <dbReference type="SAM" id="MobiDB-lite"/>
    </source>
</evidence>
<dbReference type="EMBL" id="CDQK01000003">
    <property type="protein sequence ID" value="CEP22797.1"/>
    <property type="molecule type" value="Genomic_DNA"/>
</dbReference>
<accession>A0A0H5C4V3</accession>
<sequence length="194" mass="21578">MTIQELDIDTFLSGPVVQATTEQGAHTDIDDAINEALAEIDQHDLNGLSNSNGNPNPELMLMQETEDLLQSCAEQSMNINITPHYSLSFERQMLESSKPLSPQSLNSEGSQVTSPNSSMVGLSNQVLSVSFQEVEQMRLQIEKLQQLYDGKCCDLTKAMNELRQNEIKRLALMEENRALKNALIKATIDTSYIS</sequence>
<reference evidence="3" key="1">
    <citation type="journal article" date="2015" name="J. Biotechnol.">
        <title>The structure of the Cyberlindnera jadinii genome and its relation to Candida utilis analyzed by the occurrence of single nucleotide polymorphisms.</title>
        <authorList>
            <person name="Rupp O."/>
            <person name="Brinkrolf K."/>
            <person name="Buerth C."/>
            <person name="Kunigo M."/>
            <person name="Schneider J."/>
            <person name="Jaenicke S."/>
            <person name="Goesmann A."/>
            <person name="Puehler A."/>
            <person name="Jaeger K.-E."/>
            <person name="Ernst J.F."/>
        </authorList>
    </citation>
    <scope>NUCLEOTIDE SEQUENCE [LARGE SCALE GENOMIC DNA]</scope>
    <source>
        <strain evidence="3">ATCC 18201 / CBS 1600 / BCRC 20928 / JCM 3617 / NBRC 0987 / NRRL Y-1542</strain>
    </source>
</reference>
<dbReference type="Proteomes" id="UP000038830">
    <property type="component" value="Unassembled WGS sequence"/>
</dbReference>
<organism evidence="2 3">
    <name type="scientific">Cyberlindnera jadinii (strain ATCC 18201 / CBS 1600 / BCRC 20928 / JCM 3617 / NBRC 0987 / NRRL Y-1542)</name>
    <name type="common">Torula yeast</name>
    <name type="synonym">Candida utilis</name>
    <dbReference type="NCBI Taxonomy" id="983966"/>
    <lineage>
        <taxon>Eukaryota</taxon>
        <taxon>Fungi</taxon>
        <taxon>Dikarya</taxon>
        <taxon>Ascomycota</taxon>
        <taxon>Saccharomycotina</taxon>
        <taxon>Saccharomycetes</taxon>
        <taxon>Phaffomycetales</taxon>
        <taxon>Phaffomycetaceae</taxon>
        <taxon>Cyberlindnera</taxon>
    </lineage>
</organism>
<gene>
    <name evidence="2" type="ORF">BN1211_3235</name>
</gene>
<name>A0A0H5C4V3_CYBJN</name>
<proteinExistence type="predicted"/>